<dbReference type="OrthoDB" id="6021714at2759"/>
<feature type="compositionally biased region" description="Low complexity" evidence="7">
    <location>
        <begin position="593"/>
        <end position="610"/>
    </location>
</feature>
<dbReference type="InterPro" id="IPR013767">
    <property type="entry name" value="PAS_fold"/>
</dbReference>
<evidence type="ECO:0000256" key="7">
    <source>
        <dbReference type="SAM" id="MobiDB-lite"/>
    </source>
</evidence>
<comment type="subcellular location">
    <subcellularLocation>
        <location evidence="1">Nucleus</location>
    </subcellularLocation>
</comment>
<accession>A0A8B7ZJS9</accession>
<feature type="compositionally biased region" description="Low complexity" evidence="7">
    <location>
        <begin position="13"/>
        <end position="26"/>
    </location>
</feature>
<sequence length="1288" mass="141785">MPLQQKEKRPRTSSSSSESWPGSLNSRAERSRYAAKMRRDKEGVEIAALAKLLPYPEEITSRLDKGSIIRLITSYLRMKKFSQKEGNALLEELNQKAITAGEEPAKELAADWNDGTLMLQALNGFVIFISRKGKIFYISDNVGKHLGIHQYEMIGNSMMEFIHADDQKELAKQFVVQVPGQQTFKGYGMENVGDAPTSMSFNCFDTDKDEEMPSISDFIQERQFFLRMRSVMSRRGSGGKGKVIGYRVVNFCGRLKLTSSTSSTKGYVVEGLICLCRPIQPQPILEVRMDGNMFMSRHSLDMCFTFCDPRIITLIGYEPHELVGKTVYQFHNPLDARKVSDCHSNLIMKGTSATKYYRFMGKNGSWVWLQTRATIIYNTNNVAQYIVCMNYVIGKDVGERSLLMEEMAKSRGGNELCSSIVDSDCGDSIPSPSSDMASGYTPASVASSVTSGIGSGSDMDEPSLKPVKQEVDFDELIPKAVRDKEEIKKPAPEQDISFAALLKMDNLKRMYGATDKMDTAEKVDSVKKQESMSKGMTFAAPGTVNSDGISVNNIEGPFSNPLQHKSTEIQESFQRATQNPAVDVLLPMQTFSPVSEASSDSSSTAEVSSPPMAVALPSDGQDARMASVGEEDESLFKDLLELTKDDNMDNPSSQLNSELPRMSFSVNSPSNLSQLLNSQSAASISLGMSSPESQDLVDDCLEGDDEVFNGRPESTEPSSSILAGLLTKPRAQEPTGNGASGPSLDPPPSQGNLHYMNMSVTKVDPMMSGASSQLPDDIANFSLEFCQPVMDQAACDAITALGGDFFVPDPMDKGRNGATITEVTDIEDNGLLLNTSESEISAASNPLANLVNSPPKMPNGIVQTQVPLAQPHNISLDLHRNVTERISQLDIKDSGRALAPQINESANAPILHALLLESRANSQTAEKSRGQRPAPLSSNGLDSVSDVLGPITPCTKAAVDAVDSLIQDFDEMPGTNTADPVFARLNGNNNMVNQENYVLLQQMDQQRKHMAEEHRRQQQILMENQAKQQKQLEEQQRQLLQSQNLQGQSIEQALLRKQMQQKLQQQYQLQQQLQQQQLQQQHQLQQQQQTLLAQQAGMTSGLPRSAQGPELQGNSSVHGQGFDMTEFAAPQSRTVSAALPVSSHHRQQQQMQQYSASPPQSVMDSPLAQQQLQRQRGSPPVMGRSPPVGSPHTLPQQYPGQPQAIQQQQQPTNQGGYSGQMQQPSYCRQQQQSIGVMPEQANNNSLMWNNIDPMLSHPSMAMMNRQGRTMEQSDLDFGSANPHLLQHQ</sequence>
<dbReference type="KEGG" id="aplc:110987134"/>
<dbReference type="OMA" id="ANGAECP"/>
<feature type="domain" description="PAS" evidence="8">
    <location>
        <begin position="118"/>
        <end position="181"/>
    </location>
</feature>
<evidence type="ECO:0000313" key="11">
    <source>
        <dbReference type="RefSeq" id="XP_022105282.1"/>
    </source>
</evidence>
<proteinExistence type="predicted"/>
<dbReference type="Pfam" id="PF23171">
    <property type="entry name" value="bHLH_HIF1A"/>
    <property type="match status" value="1"/>
</dbReference>
<dbReference type="InterPro" id="IPR035965">
    <property type="entry name" value="PAS-like_dom_sf"/>
</dbReference>
<feature type="compositionally biased region" description="Polar residues" evidence="7">
    <location>
        <begin position="1167"/>
        <end position="1176"/>
    </location>
</feature>
<feature type="domain" description="BHLH" evidence="9">
    <location>
        <begin position="26"/>
        <end position="79"/>
    </location>
</feature>
<dbReference type="Pfam" id="PF14598">
    <property type="entry name" value="PAS_11"/>
    <property type="match status" value="1"/>
</dbReference>
<dbReference type="InterPro" id="IPR000014">
    <property type="entry name" value="PAS"/>
</dbReference>
<evidence type="ECO:0000256" key="6">
    <source>
        <dbReference type="SAM" id="Coils"/>
    </source>
</evidence>
<keyword evidence="2" id="KW-0677">Repeat</keyword>
<feature type="compositionally biased region" description="Low complexity" evidence="7">
    <location>
        <begin position="1195"/>
        <end position="1232"/>
    </location>
</feature>
<dbReference type="PANTHER" id="PTHR23043">
    <property type="entry name" value="HYPOXIA-INDUCIBLE FACTOR 1 ALPHA"/>
    <property type="match status" value="1"/>
</dbReference>
<evidence type="ECO:0000256" key="2">
    <source>
        <dbReference type="ARBA" id="ARBA00022737"/>
    </source>
</evidence>
<reference evidence="11" key="1">
    <citation type="submission" date="2025-08" db="UniProtKB">
        <authorList>
            <consortium name="RefSeq"/>
        </authorList>
    </citation>
    <scope>IDENTIFICATION</scope>
</reference>
<feature type="region of interest" description="Disordered" evidence="7">
    <location>
        <begin position="1"/>
        <end position="31"/>
    </location>
</feature>
<gene>
    <name evidence="11" type="primary">LOC110987134</name>
</gene>
<dbReference type="CDD" id="cd11391">
    <property type="entry name" value="bHLH_PAS"/>
    <property type="match status" value="1"/>
</dbReference>
<feature type="coiled-coil region" evidence="6">
    <location>
        <begin position="1015"/>
        <end position="1090"/>
    </location>
</feature>
<dbReference type="PANTHER" id="PTHR23043:SF40">
    <property type="match status" value="1"/>
</dbReference>
<dbReference type="GO" id="GO:0000981">
    <property type="term" value="F:DNA-binding transcription factor activity, RNA polymerase II-specific"/>
    <property type="evidence" value="ECO:0007669"/>
    <property type="project" value="TreeGrafter"/>
</dbReference>
<feature type="region of interest" description="Disordered" evidence="7">
    <location>
        <begin position="593"/>
        <end position="631"/>
    </location>
</feature>
<name>A0A8B7ZJS9_ACAPL</name>
<dbReference type="SUPFAM" id="SSF55785">
    <property type="entry name" value="PYP-like sensor domain (PAS domain)"/>
    <property type="match status" value="2"/>
</dbReference>
<dbReference type="InterPro" id="IPR036638">
    <property type="entry name" value="HLH_DNA-bd_sf"/>
</dbReference>
<feature type="region of interest" description="Disordered" evidence="7">
    <location>
        <begin position="450"/>
        <end position="469"/>
    </location>
</feature>
<dbReference type="GO" id="GO:0000977">
    <property type="term" value="F:RNA polymerase II transcription regulatory region sequence-specific DNA binding"/>
    <property type="evidence" value="ECO:0007669"/>
    <property type="project" value="TreeGrafter"/>
</dbReference>
<dbReference type="GeneID" id="110987134"/>
<dbReference type="GO" id="GO:0046983">
    <property type="term" value="F:protein dimerization activity"/>
    <property type="evidence" value="ECO:0007669"/>
    <property type="project" value="InterPro"/>
</dbReference>
<dbReference type="CDD" id="cd00130">
    <property type="entry name" value="PAS"/>
    <property type="match status" value="2"/>
</dbReference>
<dbReference type="Gene3D" id="3.30.450.20">
    <property type="entry name" value="PAS domain"/>
    <property type="match status" value="2"/>
</dbReference>
<feature type="domain" description="PAS" evidence="8">
    <location>
        <begin position="304"/>
        <end position="350"/>
    </location>
</feature>
<evidence type="ECO:0000256" key="4">
    <source>
        <dbReference type="ARBA" id="ARBA00023163"/>
    </source>
</evidence>
<protein>
    <submittedName>
        <fullName evidence="11">Uncharacterized protein LOC110987134 isoform X1</fullName>
    </submittedName>
</protein>
<dbReference type="NCBIfam" id="TIGR00229">
    <property type="entry name" value="sensory_box"/>
    <property type="match status" value="1"/>
</dbReference>
<feature type="compositionally biased region" description="Low complexity" evidence="7">
    <location>
        <begin position="1148"/>
        <end position="1161"/>
    </location>
</feature>
<dbReference type="SMART" id="SM00086">
    <property type="entry name" value="PAC"/>
    <property type="match status" value="1"/>
</dbReference>
<dbReference type="SMART" id="SM00091">
    <property type="entry name" value="PAS"/>
    <property type="match status" value="2"/>
</dbReference>
<dbReference type="GO" id="GO:0005634">
    <property type="term" value="C:nucleus"/>
    <property type="evidence" value="ECO:0007669"/>
    <property type="project" value="UniProtKB-SubCell"/>
</dbReference>
<dbReference type="SMART" id="SM00353">
    <property type="entry name" value="HLH"/>
    <property type="match status" value="1"/>
</dbReference>
<evidence type="ECO:0000256" key="5">
    <source>
        <dbReference type="ARBA" id="ARBA00023242"/>
    </source>
</evidence>
<organism evidence="10 11">
    <name type="scientific">Acanthaster planci</name>
    <name type="common">Crown-of-thorns starfish</name>
    <dbReference type="NCBI Taxonomy" id="133434"/>
    <lineage>
        <taxon>Eukaryota</taxon>
        <taxon>Metazoa</taxon>
        <taxon>Echinodermata</taxon>
        <taxon>Eleutherozoa</taxon>
        <taxon>Asterozoa</taxon>
        <taxon>Asteroidea</taxon>
        <taxon>Valvatacea</taxon>
        <taxon>Valvatida</taxon>
        <taxon>Acanthasteridae</taxon>
        <taxon>Acanthaster</taxon>
    </lineage>
</organism>
<keyword evidence="10" id="KW-1185">Reference proteome</keyword>
<evidence type="ECO:0000256" key="3">
    <source>
        <dbReference type="ARBA" id="ARBA00023015"/>
    </source>
</evidence>
<evidence type="ECO:0000256" key="1">
    <source>
        <dbReference type="ARBA" id="ARBA00004123"/>
    </source>
</evidence>
<dbReference type="PROSITE" id="PS50112">
    <property type="entry name" value="PAS"/>
    <property type="match status" value="2"/>
</dbReference>
<feature type="region of interest" description="Disordered" evidence="7">
    <location>
        <begin position="730"/>
        <end position="755"/>
    </location>
</feature>
<dbReference type="SUPFAM" id="SSF47459">
    <property type="entry name" value="HLH, helix-loop-helix DNA-binding domain"/>
    <property type="match status" value="1"/>
</dbReference>
<dbReference type="InterPro" id="IPR001610">
    <property type="entry name" value="PAC"/>
</dbReference>
<evidence type="ECO:0000313" key="10">
    <source>
        <dbReference type="Proteomes" id="UP000694845"/>
    </source>
</evidence>
<dbReference type="InterPro" id="IPR011598">
    <property type="entry name" value="bHLH_dom"/>
</dbReference>
<keyword evidence="5" id="KW-0539">Nucleus</keyword>
<dbReference type="Proteomes" id="UP000694845">
    <property type="component" value="Unplaced"/>
</dbReference>
<keyword evidence="4" id="KW-0804">Transcription</keyword>
<dbReference type="RefSeq" id="XP_022105282.1">
    <property type="nucleotide sequence ID" value="XM_022249590.1"/>
</dbReference>
<feature type="region of interest" description="Disordered" evidence="7">
    <location>
        <begin position="1137"/>
        <end position="1233"/>
    </location>
</feature>
<feature type="region of interest" description="Disordered" evidence="7">
    <location>
        <begin position="1095"/>
        <end position="1121"/>
    </location>
</feature>
<feature type="region of interest" description="Disordered" evidence="7">
    <location>
        <begin position="921"/>
        <end position="945"/>
    </location>
</feature>
<evidence type="ECO:0000259" key="9">
    <source>
        <dbReference type="PROSITE" id="PS50888"/>
    </source>
</evidence>
<keyword evidence="6" id="KW-0175">Coiled coil</keyword>
<evidence type="ECO:0000259" key="8">
    <source>
        <dbReference type="PROSITE" id="PS50112"/>
    </source>
</evidence>
<dbReference type="Pfam" id="PF00989">
    <property type="entry name" value="PAS"/>
    <property type="match status" value="1"/>
</dbReference>
<keyword evidence="3" id="KW-0805">Transcription regulation</keyword>
<dbReference type="PROSITE" id="PS50888">
    <property type="entry name" value="BHLH"/>
    <property type="match status" value="1"/>
</dbReference>